<accession>A0A9P6CAA3</accession>
<proteinExistence type="predicted"/>
<keyword evidence="1" id="KW-0812">Transmembrane</keyword>
<feature type="transmembrane region" description="Helical" evidence="1">
    <location>
        <begin position="49"/>
        <end position="69"/>
    </location>
</feature>
<gene>
    <name evidence="2" type="ORF">P691DRAFT_770316</name>
</gene>
<dbReference type="EMBL" id="MU151052">
    <property type="protein sequence ID" value="KAF9454795.1"/>
    <property type="molecule type" value="Genomic_DNA"/>
</dbReference>
<keyword evidence="1" id="KW-0472">Membrane</keyword>
<dbReference type="Proteomes" id="UP000807342">
    <property type="component" value="Unassembled WGS sequence"/>
</dbReference>
<sequence length="110" mass="12938">MLLRNTQLLLRRNNVFRARFQSTNTGPEHQAHDEAIDFRPPWVYAASRMMIFTIVPSIVVYSVFFYDFGDKDHVFRPARRWALKQKAAFLTLSPDEERMLKADKTKSETS</sequence>
<evidence type="ECO:0000313" key="2">
    <source>
        <dbReference type="EMBL" id="KAF9454795.1"/>
    </source>
</evidence>
<keyword evidence="1" id="KW-1133">Transmembrane helix</keyword>
<dbReference type="AlphaFoldDB" id="A0A9P6CAA3"/>
<dbReference type="OrthoDB" id="192748at2759"/>
<reference evidence="2" key="1">
    <citation type="submission" date="2020-11" db="EMBL/GenBank/DDBJ databases">
        <authorList>
            <consortium name="DOE Joint Genome Institute"/>
            <person name="Ahrendt S."/>
            <person name="Riley R."/>
            <person name="Andreopoulos W."/>
            <person name="Labutti K."/>
            <person name="Pangilinan J."/>
            <person name="Ruiz-Duenas F.J."/>
            <person name="Barrasa J.M."/>
            <person name="Sanchez-Garcia M."/>
            <person name="Camarero S."/>
            <person name="Miyauchi S."/>
            <person name="Serrano A."/>
            <person name="Linde D."/>
            <person name="Babiker R."/>
            <person name="Drula E."/>
            <person name="Ayuso-Fernandez I."/>
            <person name="Pacheco R."/>
            <person name="Padilla G."/>
            <person name="Ferreira P."/>
            <person name="Barriuso J."/>
            <person name="Kellner H."/>
            <person name="Castanera R."/>
            <person name="Alfaro M."/>
            <person name="Ramirez L."/>
            <person name="Pisabarro A.G."/>
            <person name="Kuo A."/>
            <person name="Tritt A."/>
            <person name="Lipzen A."/>
            <person name="He G."/>
            <person name="Yan M."/>
            <person name="Ng V."/>
            <person name="Cullen D."/>
            <person name="Martin F."/>
            <person name="Rosso M.-N."/>
            <person name="Henrissat B."/>
            <person name="Hibbett D."/>
            <person name="Martinez A.T."/>
            <person name="Grigoriev I.V."/>
        </authorList>
    </citation>
    <scope>NUCLEOTIDE SEQUENCE</scope>
    <source>
        <strain evidence="2">MF-IS2</strain>
    </source>
</reference>
<keyword evidence="3" id="KW-1185">Reference proteome</keyword>
<evidence type="ECO:0000313" key="3">
    <source>
        <dbReference type="Proteomes" id="UP000807342"/>
    </source>
</evidence>
<evidence type="ECO:0000256" key="1">
    <source>
        <dbReference type="SAM" id="Phobius"/>
    </source>
</evidence>
<name>A0A9P6CAA3_9AGAR</name>
<comment type="caution">
    <text evidence="2">The sequence shown here is derived from an EMBL/GenBank/DDBJ whole genome shotgun (WGS) entry which is preliminary data.</text>
</comment>
<organism evidence="2 3">
    <name type="scientific">Macrolepiota fuliginosa MF-IS2</name>
    <dbReference type="NCBI Taxonomy" id="1400762"/>
    <lineage>
        <taxon>Eukaryota</taxon>
        <taxon>Fungi</taxon>
        <taxon>Dikarya</taxon>
        <taxon>Basidiomycota</taxon>
        <taxon>Agaricomycotina</taxon>
        <taxon>Agaricomycetes</taxon>
        <taxon>Agaricomycetidae</taxon>
        <taxon>Agaricales</taxon>
        <taxon>Agaricineae</taxon>
        <taxon>Agaricaceae</taxon>
        <taxon>Macrolepiota</taxon>
    </lineage>
</organism>
<protein>
    <submittedName>
        <fullName evidence="2">Uncharacterized protein</fullName>
    </submittedName>
</protein>